<organism evidence="2 3">
    <name type="scientific">Propionigenium maris DSM 9537</name>
    <dbReference type="NCBI Taxonomy" id="1123000"/>
    <lineage>
        <taxon>Bacteria</taxon>
        <taxon>Fusobacteriati</taxon>
        <taxon>Fusobacteriota</taxon>
        <taxon>Fusobacteriia</taxon>
        <taxon>Fusobacteriales</taxon>
        <taxon>Fusobacteriaceae</taxon>
        <taxon>Propionigenium</taxon>
    </lineage>
</organism>
<evidence type="ECO:0000313" key="3">
    <source>
        <dbReference type="Proteomes" id="UP001144471"/>
    </source>
</evidence>
<feature type="transmembrane region" description="Helical" evidence="1">
    <location>
        <begin position="66"/>
        <end position="85"/>
    </location>
</feature>
<proteinExistence type="predicted"/>
<dbReference type="Proteomes" id="UP001144471">
    <property type="component" value="Unassembled WGS sequence"/>
</dbReference>
<keyword evidence="3" id="KW-1185">Reference proteome</keyword>
<gene>
    <name evidence="2" type="ORF">PM10SUCC1_22010</name>
</gene>
<evidence type="ECO:0000313" key="2">
    <source>
        <dbReference type="EMBL" id="GLI56687.1"/>
    </source>
</evidence>
<dbReference type="AlphaFoldDB" id="A0A9W6LNK1"/>
<sequence length="414" mass="48587">MKVMNIKTKGEIKGRSFYCFAESFIYTGLVYFIFFYLSPFKHGFLELNLHPLLIVVAVISMRYGTYLSTFGVIFATFFYFLAYLNVERDPIIFFASFEYSKFILMFFFTALFIGKLRDSTDEKIIHMENEISRLKKGFTRQKRNNIKLTFTNSRLKNQIINSKESILTLHHLTSSLDKMGVEEIFTKTILNIKQFIDCDVISIYTYNSEKNFARLKLKVGNGRLPSFFQIEEGEAHKQVIDAREAMAFPLDIEGDTPVYIAPVVTEGKIIGFINVERLSFSIQERYTFEMFKVISHWLNRSLVRAIKRQHSEEVENIYEGTRILKMDYFNKRLEEENNRKKLFKMEFLAFEGNHRGAAPHELHRMIEGRVRDEDVVGMDDRMVRFIFPATEVHNKGLLLDKLGEVIEGIDFYEI</sequence>
<evidence type="ECO:0008006" key="4">
    <source>
        <dbReference type="Google" id="ProtNLM"/>
    </source>
</evidence>
<feature type="transmembrane region" description="Helical" evidence="1">
    <location>
        <begin position="16"/>
        <end position="37"/>
    </location>
</feature>
<reference evidence="2" key="1">
    <citation type="submission" date="2022-12" db="EMBL/GenBank/DDBJ databases">
        <title>Reference genome sequencing for broad-spectrum identification of bacterial and archaeal isolates by mass spectrometry.</title>
        <authorList>
            <person name="Sekiguchi Y."/>
            <person name="Tourlousse D.M."/>
        </authorList>
    </citation>
    <scope>NUCLEOTIDE SEQUENCE</scope>
    <source>
        <strain evidence="2">10succ1</strain>
    </source>
</reference>
<keyword evidence="1" id="KW-1133">Transmembrane helix</keyword>
<protein>
    <recommendedName>
        <fullName evidence="4">GAF domain-containing protein</fullName>
    </recommendedName>
</protein>
<dbReference type="SUPFAM" id="SSF55781">
    <property type="entry name" value="GAF domain-like"/>
    <property type="match status" value="1"/>
</dbReference>
<dbReference type="EMBL" id="BSDY01000009">
    <property type="protein sequence ID" value="GLI56687.1"/>
    <property type="molecule type" value="Genomic_DNA"/>
</dbReference>
<feature type="transmembrane region" description="Helical" evidence="1">
    <location>
        <begin position="91"/>
        <end position="113"/>
    </location>
</feature>
<keyword evidence="1" id="KW-0472">Membrane</keyword>
<comment type="caution">
    <text evidence="2">The sequence shown here is derived from an EMBL/GenBank/DDBJ whole genome shotgun (WGS) entry which is preliminary data.</text>
</comment>
<accession>A0A9W6LNK1</accession>
<keyword evidence="1" id="KW-0812">Transmembrane</keyword>
<name>A0A9W6LNK1_9FUSO</name>
<evidence type="ECO:0000256" key="1">
    <source>
        <dbReference type="SAM" id="Phobius"/>
    </source>
</evidence>